<accession>A0A0A0LHN2</accession>
<sequence>MQIDSSPSRQEPKNFLALVQFDPISQTELPGQEDSIQKEFQDPLIDLNASSDDAFIKQKNGADGPNLFSERNKVPEEVINDPYFTWRKK</sequence>
<gene>
    <name evidence="1" type="ORF">Csa_2G079110</name>
</gene>
<dbReference type="Proteomes" id="UP000029981">
    <property type="component" value="Chromosome 2"/>
</dbReference>
<reference evidence="1 2" key="4">
    <citation type="journal article" date="2011" name="BMC Genomics">
        <title>RNA-Seq improves annotation of protein-coding genes in the cucumber genome.</title>
        <authorList>
            <person name="Li Z."/>
            <person name="Zhang Z."/>
            <person name="Yan P."/>
            <person name="Huang S."/>
            <person name="Fei Z."/>
            <person name="Lin K."/>
        </authorList>
    </citation>
    <scope>NUCLEOTIDE SEQUENCE [LARGE SCALE GENOMIC DNA]</scope>
    <source>
        <strain evidence="2">cv. 9930</strain>
    </source>
</reference>
<reference evidence="1 2" key="3">
    <citation type="journal article" date="2010" name="BMC Genomics">
        <title>Transcriptome sequencing and comparative analysis of cucumber flowers with different sex types.</title>
        <authorList>
            <person name="Guo S."/>
            <person name="Zheng Y."/>
            <person name="Joung J.G."/>
            <person name="Liu S."/>
            <person name="Zhang Z."/>
            <person name="Crasta O.R."/>
            <person name="Sobral B.W."/>
            <person name="Xu Y."/>
            <person name="Huang S."/>
            <person name="Fei Z."/>
        </authorList>
    </citation>
    <scope>NUCLEOTIDE SEQUENCE [LARGE SCALE GENOMIC DNA]</scope>
    <source>
        <strain evidence="2">cv. 9930</strain>
    </source>
</reference>
<reference evidence="1 2" key="1">
    <citation type="journal article" date="2009" name="Nat. Genet.">
        <title>The genome of the cucumber, Cucumis sativus L.</title>
        <authorList>
            <person name="Huang S."/>
            <person name="Li R."/>
            <person name="Zhang Z."/>
            <person name="Li L."/>
            <person name="Gu X."/>
            <person name="Fan W."/>
            <person name="Lucas W.J."/>
            <person name="Wang X."/>
            <person name="Xie B."/>
            <person name="Ni P."/>
            <person name="Ren Y."/>
            <person name="Zhu H."/>
            <person name="Li J."/>
            <person name="Lin K."/>
            <person name="Jin W."/>
            <person name="Fei Z."/>
            <person name="Li G."/>
            <person name="Staub J."/>
            <person name="Kilian A."/>
            <person name="van der Vossen E.A."/>
            <person name="Wu Y."/>
            <person name="Guo J."/>
            <person name="He J."/>
            <person name="Jia Z."/>
            <person name="Ren Y."/>
            <person name="Tian G."/>
            <person name="Lu Y."/>
            <person name="Ruan J."/>
            <person name="Qian W."/>
            <person name="Wang M."/>
            <person name="Huang Q."/>
            <person name="Li B."/>
            <person name="Xuan Z."/>
            <person name="Cao J."/>
            <person name="Asan"/>
            <person name="Wu Z."/>
            <person name="Zhang J."/>
            <person name="Cai Q."/>
            <person name="Bai Y."/>
            <person name="Zhao B."/>
            <person name="Han Y."/>
            <person name="Li Y."/>
            <person name="Li X."/>
            <person name="Wang S."/>
            <person name="Shi Q."/>
            <person name="Liu S."/>
            <person name="Cho W.K."/>
            <person name="Kim J.Y."/>
            <person name="Xu Y."/>
            <person name="Heller-Uszynska K."/>
            <person name="Miao H."/>
            <person name="Cheng Z."/>
            <person name="Zhang S."/>
            <person name="Wu J."/>
            <person name="Yang Y."/>
            <person name="Kang H."/>
            <person name="Li M."/>
            <person name="Liang H."/>
            <person name="Ren X."/>
            <person name="Shi Z."/>
            <person name="Wen M."/>
            <person name="Jian M."/>
            <person name="Yang H."/>
            <person name="Zhang G."/>
            <person name="Yang Z."/>
            <person name="Chen R."/>
            <person name="Liu S."/>
            <person name="Li J."/>
            <person name="Ma L."/>
            <person name="Liu H."/>
            <person name="Zhou Y."/>
            <person name="Zhao J."/>
            <person name="Fang X."/>
            <person name="Li G."/>
            <person name="Fang L."/>
            <person name="Li Y."/>
            <person name="Liu D."/>
            <person name="Zheng H."/>
            <person name="Zhang Y."/>
            <person name="Qin N."/>
            <person name="Li Z."/>
            <person name="Yang G."/>
            <person name="Yang S."/>
            <person name="Bolund L."/>
            <person name="Kristiansen K."/>
            <person name="Zheng H."/>
            <person name="Li S."/>
            <person name="Zhang X."/>
            <person name="Yang H."/>
            <person name="Wang J."/>
            <person name="Sun R."/>
            <person name="Zhang B."/>
            <person name="Jiang S."/>
            <person name="Wang J."/>
            <person name="Du Y."/>
            <person name="Li S."/>
        </authorList>
    </citation>
    <scope>NUCLEOTIDE SEQUENCE [LARGE SCALE GENOMIC DNA]</scope>
    <source>
        <strain evidence="2">cv. 9930</strain>
    </source>
</reference>
<reference evidence="1 2" key="2">
    <citation type="journal article" date="2009" name="PLoS ONE">
        <title>An integrated genetic and cytogenetic map of the cucumber genome.</title>
        <authorList>
            <person name="Ren Y."/>
            <person name="Zhang Z."/>
            <person name="Liu J."/>
            <person name="Staub J.E."/>
            <person name="Han Y."/>
            <person name="Cheng Z."/>
            <person name="Li X."/>
            <person name="Lu J."/>
            <person name="Miao H."/>
            <person name="Kang H."/>
            <person name="Xie B."/>
            <person name="Gu X."/>
            <person name="Wang X."/>
            <person name="Du Y."/>
            <person name="Jin W."/>
            <person name="Huang S."/>
        </authorList>
    </citation>
    <scope>NUCLEOTIDE SEQUENCE [LARGE SCALE GENOMIC DNA]</scope>
    <source>
        <strain evidence="2">cv. 9930</strain>
    </source>
</reference>
<keyword evidence="2" id="KW-1185">Reference proteome</keyword>
<evidence type="ECO:0000313" key="1">
    <source>
        <dbReference type="EMBL" id="KGN61308.1"/>
    </source>
</evidence>
<name>A0A0A0LHN2_CUCSA</name>
<dbReference type="EMBL" id="CM002923">
    <property type="protein sequence ID" value="KGN61308.1"/>
    <property type="molecule type" value="Genomic_DNA"/>
</dbReference>
<dbReference type="Gramene" id="KGN61308">
    <property type="protein sequence ID" value="KGN61308"/>
    <property type="gene ID" value="Csa_2G079110"/>
</dbReference>
<proteinExistence type="predicted"/>
<evidence type="ECO:0000313" key="2">
    <source>
        <dbReference type="Proteomes" id="UP000029981"/>
    </source>
</evidence>
<organism evidence="1 2">
    <name type="scientific">Cucumis sativus</name>
    <name type="common">Cucumber</name>
    <dbReference type="NCBI Taxonomy" id="3659"/>
    <lineage>
        <taxon>Eukaryota</taxon>
        <taxon>Viridiplantae</taxon>
        <taxon>Streptophyta</taxon>
        <taxon>Embryophyta</taxon>
        <taxon>Tracheophyta</taxon>
        <taxon>Spermatophyta</taxon>
        <taxon>Magnoliopsida</taxon>
        <taxon>eudicotyledons</taxon>
        <taxon>Gunneridae</taxon>
        <taxon>Pentapetalae</taxon>
        <taxon>rosids</taxon>
        <taxon>fabids</taxon>
        <taxon>Cucurbitales</taxon>
        <taxon>Cucurbitaceae</taxon>
        <taxon>Benincaseae</taxon>
        <taxon>Cucumis</taxon>
    </lineage>
</organism>
<protein>
    <submittedName>
        <fullName evidence="1">Uncharacterized protein</fullName>
    </submittedName>
</protein>
<dbReference type="AlphaFoldDB" id="A0A0A0LHN2"/>